<proteinExistence type="predicted"/>
<organism evidence="1">
    <name type="scientific">marine metagenome</name>
    <dbReference type="NCBI Taxonomy" id="408172"/>
    <lineage>
        <taxon>unclassified sequences</taxon>
        <taxon>metagenomes</taxon>
        <taxon>ecological metagenomes</taxon>
    </lineage>
</organism>
<dbReference type="AlphaFoldDB" id="A0A382JGR2"/>
<feature type="non-terminal residue" evidence="1">
    <location>
        <position position="1"/>
    </location>
</feature>
<gene>
    <name evidence="1" type="ORF">METZ01_LOCUS263406</name>
</gene>
<protein>
    <submittedName>
        <fullName evidence="1">Uncharacterized protein</fullName>
    </submittedName>
</protein>
<sequence>VSWRKISENGEIIEWSKKGSDIFCIAEFEKTIRIMGKLNTKNTAAEIGQQIQLSECSFNQGYRFIFT</sequence>
<name>A0A382JGR2_9ZZZZ</name>
<reference evidence="1" key="1">
    <citation type="submission" date="2018-05" db="EMBL/GenBank/DDBJ databases">
        <authorList>
            <person name="Lanie J.A."/>
            <person name="Ng W.-L."/>
            <person name="Kazmierczak K.M."/>
            <person name="Andrzejewski T.M."/>
            <person name="Davidsen T.M."/>
            <person name="Wayne K.J."/>
            <person name="Tettelin H."/>
            <person name="Glass J.I."/>
            <person name="Rusch D."/>
            <person name="Podicherti R."/>
            <person name="Tsui H.-C.T."/>
            <person name="Winkler M.E."/>
        </authorList>
    </citation>
    <scope>NUCLEOTIDE SEQUENCE</scope>
</reference>
<accession>A0A382JGR2</accession>
<dbReference type="EMBL" id="UINC01073854">
    <property type="protein sequence ID" value="SVC10552.1"/>
    <property type="molecule type" value="Genomic_DNA"/>
</dbReference>
<evidence type="ECO:0000313" key="1">
    <source>
        <dbReference type="EMBL" id="SVC10552.1"/>
    </source>
</evidence>